<evidence type="ECO:0000313" key="1">
    <source>
        <dbReference type="EMBL" id="MBA1143206.1"/>
    </source>
</evidence>
<evidence type="ECO:0008006" key="3">
    <source>
        <dbReference type="Google" id="ProtNLM"/>
    </source>
</evidence>
<dbReference type="EMBL" id="JACDTY010000013">
    <property type="protein sequence ID" value="MBA1143206.1"/>
    <property type="molecule type" value="Genomic_DNA"/>
</dbReference>
<dbReference type="Proteomes" id="UP000558284">
    <property type="component" value="Unassembled WGS sequence"/>
</dbReference>
<gene>
    <name evidence="1" type="ORF">H0241_23580</name>
</gene>
<keyword evidence="2" id="KW-1185">Reference proteome</keyword>
<dbReference type="AlphaFoldDB" id="A0A838B9C2"/>
<comment type="caution">
    <text evidence="1">The sequence shown here is derived from an EMBL/GenBank/DDBJ whole genome shotgun (WGS) entry which is preliminary data.</text>
</comment>
<protein>
    <recommendedName>
        <fullName evidence="3">Transposase</fullName>
    </recommendedName>
</protein>
<reference evidence="1 2" key="1">
    <citation type="submission" date="2020-07" db="EMBL/GenBank/DDBJ databases">
        <title>Definition of the novel symbiovar canariense within Mesorhizobium novociceri, a new species of genus Mesorhizobium nodulating Cicer canariense in the Caldera de Taburiente National Park (La Palma, Canary Islands).</title>
        <authorList>
            <person name="Leon-Barrios M."/>
            <person name="Perez-Yepez J."/>
            <person name="Flores-Felix J.D."/>
            <person name="Ramirez-Baena M.H."/>
            <person name="Pulido-Suarez L."/>
            <person name="Igual J.M."/>
            <person name="Velazquez E."/>
            <person name="Peix A."/>
        </authorList>
    </citation>
    <scope>NUCLEOTIDE SEQUENCE [LARGE SCALE GENOMIC DNA]</scope>
    <source>
        <strain evidence="1 2">CCANP35</strain>
    </source>
</reference>
<dbReference type="RefSeq" id="WP_112392710.1">
    <property type="nucleotide sequence ID" value="NZ_JACDTY010000013.1"/>
</dbReference>
<organism evidence="1 2">
    <name type="scientific">Mesorhizobium neociceri</name>
    <dbReference type="NCBI Taxonomy" id="1307853"/>
    <lineage>
        <taxon>Bacteria</taxon>
        <taxon>Pseudomonadati</taxon>
        <taxon>Pseudomonadota</taxon>
        <taxon>Alphaproteobacteria</taxon>
        <taxon>Hyphomicrobiales</taxon>
        <taxon>Phyllobacteriaceae</taxon>
        <taxon>Mesorhizobium</taxon>
    </lineage>
</organism>
<proteinExistence type="predicted"/>
<evidence type="ECO:0000313" key="2">
    <source>
        <dbReference type="Proteomes" id="UP000558284"/>
    </source>
</evidence>
<sequence length="64" mass="7413">MDQPSKMENLQFAQGILRELRQKAEADGEKLLTYLIDMAYLEASDRIRAHWVGNHEPESRRAKG</sequence>
<accession>A0A838B9C2</accession>
<name>A0A838B9C2_9HYPH</name>